<dbReference type="EMBL" id="BCMI01000024">
    <property type="protein sequence ID" value="GAX06714.1"/>
    <property type="molecule type" value="Genomic_DNA"/>
</dbReference>
<feature type="signal peptide" evidence="1">
    <location>
        <begin position="1"/>
        <end position="27"/>
    </location>
</feature>
<accession>A0A1Z5IY50</accession>
<evidence type="ECO:0000256" key="1">
    <source>
        <dbReference type="SAM" id="SignalP"/>
    </source>
</evidence>
<gene>
    <name evidence="2" type="ORF">IWT25_02061</name>
</gene>
<feature type="chain" id="PRO_5012034880" description="Extracellular protein" evidence="1">
    <location>
        <begin position="28"/>
        <end position="145"/>
    </location>
</feature>
<comment type="caution">
    <text evidence="2">The sequence shown here is derived from an EMBL/GenBank/DDBJ whole genome shotgun (WGS) entry which is preliminary data.</text>
</comment>
<dbReference type="Proteomes" id="UP000198414">
    <property type="component" value="Unassembled WGS sequence"/>
</dbReference>
<evidence type="ECO:0000313" key="2">
    <source>
        <dbReference type="EMBL" id="GAX06714.1"/>
    </source>
</evidence>
<organism evidence="2 3">
    <name type="scientific">Secundilactobacillus pentosiphilus</name>
    <dbReference type="NCBI Taxonomy" id="1714682"/>
    <lineage>
        <taxon>Bacteria</taxon>
        <taxon>Bacillati</taxon>
        <taxon>Bacillota</taxon>
        <taxon>Bacilli</taxon>
        <taxon>Lactobacillales</taxon>
        <taxon>Lactobacillaceae</taxon>
        <taxon>Secundilactobacillus</taxon>
    </lineage>
</organism>
<evidence type="ECO:0008006" key="4">
    <source>
        <dbReference type="Google" id="ProtNLM"/>
    </source>
</evidence>
<proteinExistence type="predicted"/>
<dbReference type="OrthoDB" id="2323055at2"/>
<dbReference type="RefSeq" id="WP_089121677.1">
    <property type="nucleotide sequence ID" value="NZ_BCMI01000024.1"/>
</dbReference>
<dbReference type="AlphaFoldDB" id="A0A1Z5IY50"/>
<reference evidence="2 3" key="1">
    <citation type="submission" date="2015-11" db="EMBL/GenBank/DDBJ databases">
        <title>Draft genome sequences of new species of the genus Lactobacillus isolated from orchardgrass silage.</title>
        <authorList>
            <person name="Tohno M."/>
            <person name="Tanizawa Y."/>
            <person name="Arita M."/>
        </authorList>
    </citation>
    <scope>NUCLEOTIDE SEQUENCE [LARGE SCALE GENOMIC DNA]</scope>
    <source>
        <strain evidence="2 3">IWT25</strain>
    </source>
</reference>
<sequence precursor="true">MKTFNVLLLTLGLATGLSTVTPTQAHAATWHKGAPTAIRGNWLSTVPRKKDPAAGFAPQYRISKSHIMRGISNMSTEYASHLSWRKIGHIYYVKSYVKPNGMVLGGHVTYKFYKSGNKTMYDQPTKQHLKRGYAFKKVSKFRNWY</sequence>
<evidence type="ECO:0000313" key="3">
    <source>
        <dbReference type="Proteomes" id="UP000198414"/>
    </source>
</evidence>
<protein>
    <recommendedName>
        <fullName evidence="4">Extracellular protein</fullName>
    </recommendedName>
</protein>
<name>A0A1Z5IY50_9LACO</name>
<keyword evidence="1" id="KW-0732">Signal</keyword>